<dbReference type="EMBL" id="CP076448">
    <property type="protein sequence ID" value="QXM25466.1"/>
    <property type="molecule type" value="Genomic_DNA"/>
</dbReference>
<dbReference type="PANTHER" id="PTHR30535:SF34">
    <property type="entry name" value="MOLYBDATE-BINDING PROTEIN MOLA"/>
    <property type="match status" value="1"/>
</dbReference>
<dbReference type="InterPro" id="IPR002491">
    <property type="entry name" value="ABC_transptr_periplasmic_BD"/>
</dbReference>
<gene>
    <name evidence="3" type="ORF">KO353_04350</name>
</gene>
<evidence type="ECO:0000256" key="1">
    <source>
        <dbReference type="SAM" id="SignalP"/>
    </source>
</evidence>
<dbReference type="PANTHER" id="PTHR30535">
    <property type="entry name" value="VITAMIN B12-BINDING PROTEIN"/>
    <property type="match status" value="1"/>
</dbReference>
<dbReference type="RefSeq" id="WP_218286522.1">
    <property type="nucleotide sequence ID" value="NZ_CP076448.1"/>
</dbReference>
<feature type="domain" description="Fe/B12 periplasmic-binding" evidence="2">
    <location>
        <begin position="26"/>
        <end position="227"/>
    </location>
</feature>
<dbReference type="KEGG" id="elio:KO353_04350"/>
<dbReference type="Pfam" id="PF01497">
    <property type="entry name" value="Peripla_BP_2"/>
    <property type="match status" value="1"/>
</dbReference>
<feature type="chain" id="PRO_5037930379" evidence="1">
    <location>
        <begin position="23"/>
        <end position="227"/>
    </location>
</feature>
<organism evidence="3 4">
    <name type="scientific">Elioraea tepida</name>
    <dbReference type="NCBI Taxonomy" id="2843330"/>
    <lineage>
        <taxon>Bacteria</taxon>
        <taxon>Pseudomonadati</taxon>
        <taxon>Pseudomonadota</taxon>
        <taxon>Alphaproteobacteria</taxon>
        <taxon>Acetobacterales</taxon>
        <taxon>Elioraeaceae</taxon>
        <taxon>Elioraea</taxon>
    </lineage>
</organism>
<evidence type="ECO:0000313" key="3">
    <source>
        <dbReference type="EMBL" id="QXM25466.1"/>
    </source>
</evidence>
<evidence type="ECO:0000259" key="2">
    <source>
        <dbReference type="PROSITE" id="PS50983"/>
    </source>
</evidence>
<dbReference type="AlphaFoldDB" id="A0A975YK86"/>
<accession>A0A975YK86</accession>
<keyword evidence="1" id="KW-0732">Signal</keyword>
<sequence length="227" mass="23268">MSLSSSLAALFFALALAAPAAAAPQRVVSLNLCADQFLVLVLPRERIAALSPLAEDPTLSAVAEQARGLPRVRPAAEAVLPLKPDLAVAGPWGGRGAAEALERRGVPVLRLGLAEGFAAIEEQLLRVGDAVGEAERARAIAAEMRATLVAIPPRTGEPPRALVWQARGFAPGRGTLADAVLEAAGFRNAAAHPGYGFIPLERLLADPPALLVTAPPGGPASLSTALT</sequence>
<keyword evidence="4" id="KW-1185">Reference proteome</keyword>
<dbReference type="Proteomes" id="UP000694001">
    <property type="component" value="Chromosome"/>
</dbReference>
<proteinExistence type="predicted"/>
<evidence type="ECO:0000313" key="4">
    <source>
        <dbReference type="Proteomes" id="UP000694001"/>
    </source>
</evidence>
<name>A0A975YK86_9PROT</name>
<feature type="signal peptide" evidence="1">
    <location>
        <begin position="1"/>
        <end position="22"/>
    </location>
</feature>
<protein>
    <submittedName>
        <fullName evidence="3">ABC transporter substrate-binding protein</fullName>
    </submittedName>
</protein>
<reference evidence="3" key="1">
    <citation type="submission" date="2021-06" db="EMBL/GenBank/DDBJ databases">
        <title>Elioraea tepida, sp. nov., a moderately thermophilic aerobic anoxygenic phototrophic bacterium isolated from an alkaline siliceous hot spring mat community in Yellowstone National Park, WY, USA.</title>
        <authorList>
            <person name="Saini M.K."/>
            <person name="Yoshida S."/>
            <person name="Sebastian A."/>
            <person name="Hirose S."/>
            <person name="Hara E."/>
            <person name="Tamaki H."/>
            <person name="Soulier N.T."/>
            <person name="Albert I."/>
            <person name="Hanada S."/>
            <person name="Bryant D.A."/>
            <person name="Tank M."/>
        </authorList>
    </citation>
    <scope>NUCLEOTIDE SEQUENCE</scope>
    <source>
        <strain evidence="3">MS-P2</strain>
    </source>
</reference>
<dbReference type="PROSITE" id="PS50983">
    <property type="entry name" value="FE_B12_PBP"/>
    <property type="match status" value="1"/>
</dbReference>
<dbReference type="InterPro" id="IPR050902">
    <property type="entry name" value="ABC_Transporter_SBP"/>
</dbReference>